<dbReference type="AlphaFoldDB" id="A4CHB9"/>
<dbReference type="eggNOG" id="COG3391">
    <property type="taxonomic scope" value="Bacteria"/>
</dbReference>
<evidence type="ECO:0000313" key="2">
    <source>
        <dbReference type="Proteomes" id="UP000009049"/>
    </source>
</evidence>
<dbReference type="RefSeq" id="WP_015753084.1">
    <property type="nucleotide sequence ID" value="NC_013222.1"/>
</dbReference>
<organism evidence="1 2">
    <name type="scientific">Robiginitalea biformata (strain ATCC BAA-864 / DSM 15991 / KCTC 12146 / HTCC2501)</name>
    <dbReference type="NCBI Taxonomy" id="313596"/>
    <lineage>
        <taxon>Bacteria</taxon>
        <taxon>Pseudomonadati</taxon>
        <taxon>Bacteroidota</taxon>
        <taxon>Flavobacteriia</taxon>
        <taxon>Flavobacteriales</taxon>
        <taxon>Flavobacteriaceae</taxon>
        <taxon>Robiginitalea</taxon>
    </lineage>
</organism>
<dbReference type="EMBL" id="CP001712">
    <property type="protein sequence ID" value="EAR16327.1"/>
    <property type="molecule type" value="Genomic_DNA"/>
</dbReference>
<dbReference type="SUPFAM" id="SSF48452">
    <property type="entry name" value="TPR-like"/>
    <property type="match status" value="1"/>
</dbReference>
<evidence type="ECO:0000313" key="1">
    <source>
        <dbReference type="EMBL" id="EAR16327.1"/>
    </source>
</evidence>
<dbReference type="InterPro" id="IPR015943">
    <property type="entry name" value="WD40/YVTN_repeat-like_dom_sf"/>
</dbReference>
<dbReference type="HOGENOM" id="CLU_050676_0_0_10"/>
<dbReference type="KEGG" id="rbi:RB2501_05495"/>
<dbReference type="STRING" id="313596.RB2501_05495"/>
<reference evidence="1 2" key="1">
    <citation type="journal article" date="2009" name="J. Bacteriol.">
        <title>Complete genome sequence of Robiginitalea biformata HTCC2501.</title>
        <authorList>
            <person name="Oh H.M."/>
            <person name="Giovannoni S.J."/>
            <person name="Lee K."/>
            <person name="Ferriera S."/>
            <person name="Johnson J."/>
            <person name="Cho J.C."/>
        </authorList>
    </citation>
    <scope>NUCLEOTIDE SEQUENCE [LARGE SCALE GENOMIC DNA]</scope>
    <source>
        <strain evidence="2">ATCC BAA-864 / HTCC2501 / KCTC 12146</strain>
    </source>
</reference>
<dbReference type="Gene3D" id="2.130.10.10">
    <property type="entry name" value="YVTN repeat-like/Quinoprotein amine dehydrogenase"/>
    <property type="match status" value="1"/>
</dbReference>
<name>A4CHB9_ROBBH</name>
<proteinExistence type="predicted"/>
<accession>A4CHB9</accession>
<dbReference type="SUPFAM" id="SSF75011">
    <property type="entry name" value="3-carboxy-cis,cis-mucoante lactonizing enzyme"/>
    <property type="match status" value="1"/>
</dbReference>
<gene>
    <name evidence="1" type="ordered locus">RB2501_05495</name>
</gene>
<dbReference type="OrthoDB" id="8584394at2"/>
<sequence>MRGCLFAALLIICSQIGRGQTLKECYQESQEAFQVKDYERYLDLTRQALQLHPSHPELLLNEVEGLILCGREKQAYQALGRYLSWDASDRFEQKPAVDSFMRQGSFRKKLDKKLRAYSKTIRRSETFLRLAEKHHFEDIALTPDYIILSEVNQGAVHFLSRQDHRLVAKVTLPGSALSLLVGDNGQYLYATTSVIPQFAGYNPEQQYKSYLSQIDIGTKSVEGSLEIPGESILGSMASNGQGTIYISDSRRPILYRVNARNLELVQTLEISDAFNLQGITYNHADQKLYLADYIKGILSLDANDLSIRKWLRSPEFLLKGIDGLSALDSRNLIGIQNNSNPMRLIRISIEASGELKRVQLLDNDLDLGGEPTNGKLLANHAFYYIANSPWPHYDPDTHKPQPDKWQGLVINRIQF</sequence>
<protein>
    <submittedName>
        <fullName evidence="1">Uncharacterized protein</fullName>
    </submittedName>
</protein>
<keyword evidence="2" id="KW-1185">Reference proteome</keyword>
<dbReference type="InterPro" id="IPR011990">
    <property type="entry name" value="TPR-like_helical_dom_sf"/>
</dbReference>
<dbReference type="Proteomes" id="UP000009049">
    <property type="component" value="Chromosome"/>
</dbReference>